<gene>
    <name evidence="1" type="ORF">GPUH_LOCUS9831</name>
</gene>
<accession>A0A3P6UIS6</accession>
<name>A0A3P6UIS6_9BILA</name>
<dbReference type="PANTHER" id="PTHR10632:SF2">
    <property type="entry name" value="SULFIDE:QUINONE OXIDOREDUCTASE, MITOCHONDRIAL"/>
    <property type="match status" value="1"/>
</dbReference>
<dbReference type="PANTHER" id="PTHR10632">
    <property type="entry name" value="SULFIDE:QUINONE OXIDOREDUCTASE"/>
    <property type="match status" value="1"/>
</dbReference>
<dbReference type="GO" id="GO:0071949">
    <property type="term" value="F:FAD binding"/>
    <property type="evidence" value="ECO:0007669"/>
    <property type="project" value="TreeGrafter"/>
</dbReference>
<dbReference type="EMBL" id="UYRT01034158">
    <property type="protein sequence ID" value="VDK78154.1"/>
    <property type="molecule type" value="Genomic_DNA"/>
</dbReference>
<dbReference type="Proteomes" id="UP000271098">
    <property type="component" value="Unassembled WGS sequence"/>
</dbReference>
<dbReference type="GO" id="GO:0005739">
    <property type="term" value="C:mitochondrion"/>
    <property type="evidence" value="ECO:0007669"/>
    <property type="project" value="TreeGrafter"/>
</dbReference>
<keyword evidence="2" id="KW-1185">Reference proteome</keyword>
<dbReference type="GO" id="GO:0070221">
    <property type="term" value="P:sulfide oxidation, using sulfide:quinone oxidoreductase"/>
    <property type="evidence" value="ECO:0007669"/>
    <property type="project" value="TreeGrafter"/>
</dbReference>
<reference evidence="1 2" key="1">
    <citation type="submission" date="2018-11" db="EMBL/GenBank/DDBJ databases">
        <authorList>
            <consortium name="Pathogen Informatics"/>
        </authorList>
    </citation>
    <scope>NUCLEOTIDE SEQUENCE [LARGE SCALE GENOMIC DNA]</scope>
</reference>
<organism evidence="1 2">
    <name type="scientific">Gongylonema pulchrum</name>
    <dbReference type="NCBI Taxonomy" id="637853"/>
    <lineage>
        <taxon>Eukaryota</taxon>
        <taxon>Metazoa</taxon>
        <taxon>Ecdysozoa</taxon>
        <taxon>Nematoda</taxon>
        <taxon>Chromadorea</taxon>
        <taxon>Rhabditida</taxon>
        <taxon>Spirurina</taxon>
        <taxon>Spiruromorpha</taxon>
        <taxon>Spiruroidea</taxon>
        <taxon>Gongylonematidae</taxon>
        <taxon>Gongylonema</taxon>
    </lineage>
</organism>
<protein>
    <submittedName>
        <fullName evidence="1">Uncharacterized protein</fullName>
    </submittedName>
</protein>
<dbReference type="OrthoDB" id="5376590at2759"/>
<sequence length="74" mass="8407">MSHRCQKLVPKGQVAVVEPADEHHYQPGYTLVGGGLYKLQQCKTPMKRVLHPDNVWIKQAAKKINPQENSIELM</sequence>
<evidence type="ECO:0000313" key="1">
    <source>
        <dbReference type="EMBL" id="VDK78154.1"/>
    </source>
</evidence>
<dbReference type="GO" id="GO:0070224">
    <property type="term" value="F:sulfide:quinone oxidoreductase activity"/>
    <property type="evidence" value="ECO:0007669"/>
    <property type="project" value="TreeGrafter"/>
</dbReference>
<proteinExistence type="predicted"/>
<dbReference type="InterPro" id="IPR015904">
    <property type="entry name" value="Sulphide_quinone_reductase"/>
</dbReference>
<evidence type="ECO:0000313" key="2">
    <source>
        <dbReference type="Proteomes" id="UP000271098"/>
    </source>
</evidence>
<dbReference type="Gene3D" id="3.50.50.100">
    <property type="match status" value="1"/>
</dbReference>
<dbReference type="AlphaFoldDB" id="A0A3P6UIS6"/>